<evidence type="ECO:0000256" key="2">
    <source>
        <dbReference type="SAM" id="MobiDB-lite"/>
    </source>
</evidence>
<dbReference type="EMBL" id="KV423935">
    <property type="protein sequence ID" value="KZT60007.1"/>
    <property type="molecule type" value="Genomic_DNA"/>
</dbReference>
<comment type="similarity">
    <text evidence="1">Belongs to the complex I LYR family.</text>
</comment>
<dbReference type="InterPro" id="IPR045297">
    <property type="entry name" value="Complex1_LYR_LYRM4"/>
</dbReference>
<dbReference type="FunCoup" id="A0A165I1C7">
    <property type="interactions" value="149"/>
</dbReference>
<dbReference type="PANTHER" id="PTHR13166:SF7">
    <property type="entry name" value="LYR MOTIF-CONTAINING PROTEIN 4"/>
    <property type="match status" value="1"/>
</dbReference>
<sequence length="114" mass="12498">MSAPTRSQVLGLYTTMLRTSRTFASYNFRNYFIRRTKEKFREHANETNPAKVSELYQDGMKELEVLRRAAVVNRLYEGPKLVVEKERLGRAAGLGGGGAGMEASVGGAGQPTGA</sequence>
<dbReference type="GO" id="GO:0005739">
    <property type="term" value="C:mitochondrion"/>
    <property type="evidence" value="ECO:0007669"/>
    <property type="project" value="TreeGrafter"/>
</dbReference>
<dbReference type="InterPro" id="IPR051522">
    <property type="entry name" value="ISC_assembly_LYR"/>
</dbReference>
<dbReference type="Proteomes" id="UP000076842">
    <property type="component" value="Unassembled WGS sequence"/>
</dbReference>
<evidence type="ECO:0000313" key="4">
    <source>
        <dbReference type="EMBL" id="KZT60007.1"/>
    </source>
</evidence>
<organism evidence="4 5">
    <name type="scientific">Calocera cornea HHB12733</name>
    <dbReference type="NCBI Taxonomy" id="1353952"/>
    <lineage>
        <taxon>Eukaryota</taxon>
        <taxon>Fungi</taxon>
        <taxon>Dikarya</taxon>
        <taxon>Basidiomycota</taxon>
        <taxon>Agaricomycotina</taxon>
        <taxon>Dacrymycetes</taxon>
        <taxon>Dacrymycetales</taxon>
        <taxon>Dacrymycetaceae</taxon>
        <taxon>Calocera</taxon>
    </lineage>
</organism>
<dbReference type="OrthoDB" id="275715at2759"/>
<keyword evidence="5" id="KW-1185">Reference proteome</keyword>
<feature type="region of interest" description="Disordered" evidence="2">
    <location>
        <begin position="94"/>
        <end position="114"/>
    </location>
</feature>
<evidence type="ECO:0000256" key="1">
    <source>
        <dbReference type="ARBA" id="ARBA00009508"/>
    </source>
</evidence>
<dbReference type="CDD" id="cd20264">
    <property type="entry name" value="Complex1_LYR_LYRM4"/>
    <property type="match status" value="1"/>
</dbReference>
<dbReference type="GO" id="GO:0016226">
    <property type="term" value="P:iron-sulfur cluster assembly"/>
    <property type="evidence" value="ECO:0007669"/>
    <property type="project" value="InterPro"/>
</dbReference>
<protein>
    <recommendedName>
        <fullName evidence="3">Complex 1 LYR protein domain-containing protein</fullName>
    </recommendedName>
</protein>
<accession>A0A165I1C7</accession>
<dbReference type="PANTHER" id="PTHR13166">
    <property type="entry name" value="PROTEIN C6ORF149"/>
    <property type="match status" value="1"/>
</dbReference>
<dbReference type="InterPro" id="IPR008011">
    <property type="entry name" value="Complex1_LYR_dom"/>
</dbReference>
<evidence type="ECO:0000313" key="5">
    <source>
        <dbReference type="Proteomes" id="UP000076842"/>
    </source>
</evidence>
<feature type="domain" description="Complex 1 LYR protein" evidence="3">
    <location>
        <begin position="8"/>
        <end position="65"/>
    </location>
</feature>
<evidence type="ECO:0000259" key="3">
    <source>
        <dbReference type="Pfam" id="PF05347"/>
    </source>
</evidence>
<dbReference type="Pfam" id="PF05347">
    <property type="entry name" value="Complex1_LYR"/>
    <property type="match status" value="1"/>
</dbReference>
<reference evidence="4 5" key="1">
    <citation type="journal article" date="2016" name="Mol. Biol. Evol.">
        <title>Comparative Genomics of Early-Diverging Mushroom-Forming Fungi Provides Insights into the Origins of Lignocellulose Decay Capabilities.</title>
        <authorList>
            <person name="Nagy L.G."/>
            <person name="Riley R."/>
            <person name="Tritt A."/>
            <person name="Adam C."/>
            <person name="Daum C."/>
            <person name="Floudas D."/>
            <person name="Sun H."/>
            <person name="Yadav J.S."/>
            <person name="Pangilinan J."/>
            <person name="Larsson K.H."/>
            <person name="Matsuura K."/>
            <person name="Barry K."/>
            <person name="Labutti K."/>
            <person name="Kuo R."/>
            <person name="Ohm R.A."/>
            <person name="Bhattacharya S.S."/>
            <person name="Shirouzu T."/>
            <person name="Yoshinaga Y."/>
            <person name="Martin F.M."/>
            <person name="Grigoriev I.V."/>
            <person name="Hibbett D.S."/>
        </authorList>
    </citation>
    <scope>NUCLEOTIDE SEQUENCE [LARGE SCALE GENOMIC DNA]</scope>
    <source>
        <strain evidence="4 5">HHB12733</strain>
    </source>
</reference>
<dbReference type="STRING" id="1353952.A0A165I1C7"/>
<gene>
    <name evidence="4" type="ORF">CALCODRAFT_492997</name>
</gene>
<dbReference type="InParanoid" id="A0A165I1C7"/>
<dbReference type="GO" id="GO:1990221">
    <property type="term" value="C:L-cysteine desulfurase complex"/>
    <property type="evidence" value="ECO:0007669"/>
    <property type="project" value="TreeGrafter"/>
</dbReference>
<dbReference type="AlphaFoldDB" id="A0A165I1C7"/>
<proteinExistence type="inferred from homology"/>
<name>A0A165I1C7_9BASI</name>